<organism evidence="2 3">
    <name type="scientific">Ideonella lacteola</name>
    <dbReference type="NCBI Taxonomy" id="2984193"/>
    <lineage>
        <taxon>Bacteria</taxon>
        <taxon>Pseudomonadati</taxon>
        <taxon>Pseudomonadota</taxon>
        <taxon>Betaproteobacteria</taxon>
        <taxon>Burkholderiales</taxon>
        <taxon>Sphaerotilaceae</taxon>
        <taxon>Ideonella</taxon>
    </lineage>
</organism>
<dbReference type="PANTHER" id="PTHR44051">
    <property type="entry name" value="GLUTATHIONE S-TRANSFERASE-RELATED"/>
    <property type="match status" value="1"/>
</dbReference>
<dbReference type="InterPro" id="IPR036282">
    <property type="entry name" value="Glutathione-S-Trfase_C_sf"/>
</dbReference>
<proteinExistence type="predicted"/>
<sequence>MYTLYGSRGSGSAIVEAALERCGLAFRQVRASAWEDDSAIDELRRVNPLAQIPTLVMPDGSVMTESAAILIHLGLQHPNSALLPTDESARAQTLRGVVFIAANCYSAITASDYPERFTTDDGDEARASVREAARRMLHRHWEIFADQFPATPFLSRTTMPGALDLMAAVVSKWSGARAHLAKHRPDFSALLHRIETHPSVQPVLARHFDPQ</sequence>
<protein>
    <submittedName>
        <fullName evidence="2">Glutathione S-transferase</fullName>
    </submittedName>
</protein>
<accession>A0ABU9BQS9</accession>
<dbReference type="PANTHER" id="PTHR44051:SF8">
    <property type="entry name" value="GLUTATHIONE S-TRANSFERASE GSTA"/>
    <property type="match status" value="1"/>
</dbReference>
<dbReference type="Gene3D" id="1.20.1050.10">
    <property type="match status" value="1"/>
</dbReference>
<dbReference type="Gene3D" id="3.40.30.10">
    <property type="entry name" value="Glutaredoxin"/>
    <property type="match status" value="1"/>
</dbReference>
<dbReference type="SUPFAM" id="SSF47616">
    <property type="entry name" value="GST C-terminal domain-like"/>
    <property type="match status" value="1"/>
</dbReference>
<dbReference type="EMBL" id="JBBUTG010000004">
    <property type="protein sequence ID" value="MEK8030853.1"/>
    <property type="molecule type" value="Genomic_DNA"/>
</dbReference>
<evidence type="ECO:0000259" key="1">
    <source>
        <dbReference type="PROSITE" id="PS50404"/>
    </source>
</evidence>
<dbReference type="SUPFAM" id="SSF52833">
    <property type="entry name" value="Thioredoxin-like"/>
    <property type="match status" value="1"/>
</dbReference>
<dbReference type="InterPro" id="IPR004045">
    <property type="entry name" value="Glutathione_S-Trfase_N"/>
</dbReference>
<comment type="caution">
    <text evidence="2">The sequence shown here is derived from an EMBL/GenBank/DDBJ whole genome shotgun (WGS) entry which is preliminary data.</text>
</comment>
<feature type="domain" description="GST N-terminal" evidence="1">
    <location>
        <begin position="1"/>
        <end position="81"/>
    </location>
</feature>
<dbReference type="RefSeq" id="WP_341425224.1">
    <property type="nucleotide sequence ID" value="NZ_JBBUTG010000004.1"/>
</dbReference>
<gene>
    <name evidence="2" type="ORF">AACH06_08520</name>
</gene>
<keyword evidence="3" id="KW-1185">Reference proteome</keyword>
<name>A0ABU9BQS9_9BURK</name>
<dbReference type="Pfam" id="PF13409">
    <property type="entry name" value="GST_N_2"/>
    <property type="match status" value="1"/>
</dbReference>
<evidence type="ECO:0000313" key="3">
    <source>
        <dbReference type="Proteomes" id="UP001371218"/>
    </source>
</evidence>
<dbReference type="Proteomes" id="UP001371218">
    <property type="component" value="Unassembled WGS sequence"/>
</dbReference>
<dbReference type="InterPro" id="IPR036249">
    <property type="entry name" value="Thioredoxin-like_sf"/>
</dbReference>
<evidence type="ECO:0000313" key="2">
    <source>
        <dbReference type="EMBL" id="MEK8030853.1"/>
    </source>
</evidence>
<dbReference type="PROSITE" id="PS50404">
    <property type="entry name" value="GST_NTER"/>
    <property type="match status" value="1"/>
</dbReference>
<dbReference type="CDD" id="cd03057">
    <property type="entry name" value="GST_N_Beta"/>
    <property type="match status" value="1"/>
</dbReference>
<reference evidence="2 3" key="1">
    <citation type="submission" date="2024-04" db="EMBL/GenBank/DDBJ databases">
        <title>Novel species of the genus Ideonella isolated from streams.</title>
        <authorList>
            <person name="Lu H."/>
        </authorList>
    </citation>
    <scope>NUCLEOTIDE SEQUENCE [LARGE SCALE GENOMIC DNA]</scope>
    <source>
        <strain evidence="2 3">DXS29W</strain>
    </source>
</reference>